<dbReference type="EMBL" id="JAIRBC010000002">
    <property type="protein sequence ID" value="MCG2459604.1"/>
    <property type="molecule type" value="Genomic_DNA"/>
</dbReference>
<name>A0AAE3ESX8_9FLAO</name>
<proteinExistence type="predicted"/>
<reference evidence="1" key="1">
    <citation type="submission" date="2023-02" db="EMBL/GenBank/DDBJ databases">
        <title>Genome of Flavobacteriaceae gen. nov. sp. strain F89.</title>
        <authorList>
            <person name="Wang Y."/>
        </authorList>
    </citation>
    <scope>NUCLEOTIDE SEQUENCE</scope>
    <source>
        <strain evidence="1">F89</strain>
    </source>
</reference>
<evidence type="ECO:0000313" key="1">
    <source>
        <dbReference type="EMBL" id="MCG2459604.1"/>
    </source>
</evidence>
<protein>
    <submittedName>
        <fullName evidence="1">Uncharacterized protein</fullName>
    </submittedName>
</protein>
<keyword evidence="2" id="KW-1185">Reference proteome</keyword>
<sequence length="63" mass="6883">MDKIIIKEGLMADIVFLGSVTEVSYEKTGDKIKFMIPDGAQILTIDQQGCLDGGTLVGRYCKD</sequence>
<evidence type="ECO:0000313" key="2">
    <source>
        <dbReference type="Proteomes" id="UP001200642"/>
    </source>
</evidence>
<gene>
    <name evidence="1" type="ORF">K8352_02445</name>
</gene>
<comment type="caution">
    <text evidence="1">The sequence shown here is derived from an EMBL/GenBank/DDBJ whole genome shotgun (WGS) entry which is preliminary data.</text>
</comment>
<dbReference type="AlphaFoldDB" id="A0AAE3ESX8"/>
<dbReference type="Proteomes" id="UP001200642">
    <property type="component" value="Unassembled WGS sequence"/>
</dbReference>
<organism evidence="1 2">
    <name type="scientific">Cerina litoralis</name>
    <dbReference type="NCBI Taxonomy" id="2874477"/>
    <lineage>
        <taxon>Bacteria</taxon>
        <taxon>Pseudomonadati</taxon>
        <taxon>Bacteroidota</taxon>
        <taxon>Flavobacteriia</taxon>
        <taxon>Flavobacteriales</taxon>
        <taxon>Flavobacteriaceae</taxon>
        <taxon>Cerina</taxon>
    </lineage>
</organism>
<accession>A0AAE3ESX8</accession>